<name>A0A1V6YWG7_PENNA</name>
<accession>A0A1V6YWG7</accession>
<protein>
    <recommendedName>
        <fullName evidence="6">Zn(2)-C6 fungal-type domain-containing protein</fullName>
    </recommendedName>
</protein>
<dbReference type="InterPro" id="IPR001138">
    <property type="entry name" value="Zn2Cys6_DnaBD"/>
</dbReference>
<reference evidence="8" key="1">
    <citation type="journal article" date="2017" name="Nat. Microbiol.">
        <title>Global analysis of biosynthetic gene clusters reveals vast potential of secondary metabolite production in Penicillium species.</title>
        <authorList>
            <person name="Nielsen J.C."/>
            <person name="Grijseels S."/>
            <person name="Prigent S."/>
            <person name="Ji B."/>
            <person name="Dainat J."/>
            <person name="Nielsen K.F."/>
            <person name="Frisvad J.C."/>
            <person name="Workman M."/>
            <person name="Nielsen J."/>
        </authorList>
    </citation>
    <scope>NUCLEOTIDE SEQUENCE [LARGE SCALE GENOMIC DNA]</scope>
    <source>
        <strain evidence="8">IBT 13039</strain>
    </source>
</reference>
<evidence type="ECO:0000313" key="8">
    <source>
        <dbReference type="Proteomes" id="UP000191691"/>
    </source>
</evidence>
<keyword evidence="3" id="KW-0804">Transcription</keyword>
<evidence type="ECO:0000256" key="3">
    <source>
        <dbReference type="ARBA" id="ARBA00023163"/>
    </source>
</evidence>
<evidence type="ECO:0000313" key="7">
    <source>
        <dbReference type="EMBL" id="OQE91512.1"/>
    </source>
</evidence>
<dbReference type="InterPro" id="IPR036864">
    <property type="entry name" value="Zn2-C6_fun-type_DNA-bd_sf"/>
</dbReference>
<keyword evidence="1" id="KW-0805">Transcription regulation</keyword>
<dbReference type="GO" id="GO:0003677">
    <property type="term" value="F:DNA binding"/>
    <property type="evidence" value="ECO:0007669"/>
    <property type="project" value="UniProtKB-KW"/>
</dbReference>
<dbReference type="CDD" id="cd00067">
    <property type="entry name" value="GAL4"/>
    <property type="match status" value="1"/>
</dbReference>
<dbReference type="SUPFAM" id="SSF57701">
    <property type="entry name" value="Zn2/Cys6 DNA-binding domain"/>
    <property type="match status" value="1"/>
</dbReference>
<dbReference type="Proteomes" id="UP000191691">
    <property type="component" value="Unassembled WGS sequence"/>
</dbReference>
<dbReference type="OrthoDB" id="2943660at2759"/>
<feature type="compositionally biased region" description="Low complexity" evidence="5">
    <location>
        <begin position="1"/>
        <end position="24"/>
    </location>
</feature>
<dbReference type="OMA" id="VACGCIS"/>
<dbReference type="Pfam" id="PF00172">
    <property type="entry name" value="Zn_clus"/>
    <property type="match status" value="1"/>
</dbReference>
<feature type="region of interest" description="Disordered" evidence="5">
    <location>
        <begin position="61"/>
        <end position="149"/>
    </location>
</feature>
<dbReference type="AlphaFoldDB" id="A0A1V6YWG7"/>
<keyword evidence="4" id="KW-0539">Nucleus</keyword>
<dbReference type="PANTHER" id="PTHR31069">
    <property type="entry name" value="OLEATE-ACTIVATED TRANSCRIPTION FACTOR 1-RELATED"/>
    <property type="match status" value="1"/>
</dbReference>
<dbReference type="PANTHER" id="PTHR31069:SF31">
    <property type="entry name" value="MONODICTYPHENONE CLUSTER TRANSCRIPTION FACTOR-RELATED"/>
    <property type="match status" value="1"/>
</dbReference>
<organism evidence="7 8">
    <name type="scientific">Penicillium nalgiovense</name>
    <dbReference type="NCBI Taxonomy" id="60175"/>
    <lineage>
        <taxon>Eukaryota</taxon>
        <taxon>Fungi</taxon>
        <taxon>Dikarya</taxon>
        <taxon>Ascomycota</taxon>
        <taxon>Pezizomycotina</taxon>
        <taxon>Eurotiomycetes</taxon>
        <taxon>Eurotiomycetidae</taxon>
        <taxon>Eurotiales</taxon>
        <taxon>Aspergillaceae</taxon>
        <taxon>Penicillium</taxon>
    </lineage>
</organism>
<dbReference type="SMART" id="SM00066">
    <property type="entry name" value="GAL4"/>
    <property type="match status" value="1"/>
</dbReference>
<keyword evidence="8" id="KW-1185">Reference proteome</keyword>
<dbReference type="EMBL" id="MOOB01000009">
    <property type="protein sequence ID" value="OQE91512.1"/>
    <property type="molecule type" value="Genomic_DNA"/>
</dbReference>
<dbReference type="Gene3D" id="4.10.240.10">
    <property type="entry name" value="Zn(2)-C6 fungal-type DNA-binding domain"/>
    <property type="match status" value="1"/>
</dbReference>
<keyword evidence="2" id="KW-0238">DNA-binding</keyword>
<evidence type="ECO:0000256" key="4">
    <source>
        <dbReference type="ARBA" id="ARBA00023242"/>
    </source>
</evidence>
<dbReference type="PROSITE" id="PS50048">
    <property type="entry name" value="ZN2_CY6_FUNGAL_2"/>
    <property type="match status" value="1"/>
</dbReference>
<comment type="caution">
    <text evidence="7">The sequence shown here is derived from an EMBL/GenBank/DDBJ whole genome shotgun (WGS) entry which is preliminary data.</text>
</comment>
<evidence type="ECO:0000256" key="2">
    <source>
        <dbReference type="ARBA" id="ARBA00023125"/>
    </source>
</evidence>
<evidence type="ECO:0000259" key="6">
    <source>
        <dbReference type="PROSITE" id="PS50048"/>
    </source>
</evidence>
<proteinExistence type="predicted"/>
<dbReference type="PROSITE" id="PS00463">
    <property type="entry name" value="ZN2_CY6_FUNGAL_1"/>
    <property type="match status" value="1"/>
</dbReference>
<gene>
    <name evidence="7" type="ORF">PENNAL_c0009G06102</name>
</gene>
<feature type="region of interest" description="Disordered" evidence="5">
    <location>
        <begin position="1"/>
        <end position="30"/>
    </location>
</feature>
<evidence type="ECO:0000256" key="5">
    <source>
        <dbReference type="SAM" id="MobiDB-lite"/>
    </source>
</evidence>
<dbReference type="GO" id="GO:0008270">
    <property type="term" value="F:zinc ion binding"/>
    <property type="evidence" value="ECO:0007669"/>
    <property type="project" value="InterPro"/>
</dbReference>
<evidence type="ECO:0000256" key="1">
    <source>
        <dbReference type="ARBA" id="ARBA00023015"/>
    </source>
</evidence>
<dbReference type="InterPro" id="IPR050675">
    <property type="entry name" value="OAF3"/>
</dbReference>
<feature type="domain" description="Zn(2)-C6 fungal-type" evidence="6">
    <location>
        <begin position="29"/>
        <end position="59"/>
    </location>
</feature>
<dbReference type="GO" id="GO:0000981">
    <property type="term" value="F:DNA-binding transcription factor activity, RNA polymerase II-specific"/>
    <property type="evidence" value="ECO:0007669"/>
    <property type="project" value="InterPro"/>
</dbReference>
<feature type="compositionally biased region" description="Basic and acidic residues" evidence="5">
    <location>
        <begin position="79"/>
        <end position="88"/>
    </location>
</feature>
<feature type="compositionally biased region" description="Polar residues" evidence="5">
    <location>
        <begin position="119"/>
        <end position="138"/>
    </location>
</feature>
<sequence length="334" mass="36788">METQTQSSPTSTAAASPPTSSQSQKLKDSCDNCSSSKVRCTKGKPSCARCEKSGYTCYYSPARRVGRPYRSRGPSPTEKNGEEPERPHSTKAIRTIRFVDGGDRSSSRFKTSTSRVNAGRNSSTVNLRPSRNDPSFKTQPPKGNVAETHRHKVDPDCVLVVMDLFSELEVPTEQLRRSSLVDSCLANSTAQTIIAVLRRLFTILICPCSERAEVGMLIYSICMTIIDMHAMTITKSVRNTPPPPVLGQTGLWDDHGASAQEPPENEAVAILVLGELSKMAKLVLQFIERYSGDVEGKQPLPKGHEIPFDFLPALGNLMRERLQQITNDATYWLG</sequence>
<dbReference type="STRING" id="60175.A0A1V6YWG7"/>
<dbReference type="PRINTS" id="PR00755">
    <property type="entry name" value="AFLATOXINBRP"/>
</dbReference>